<keyword evidence="1" id="KW-0175">Coiled coil</keyword>
<dbReference type="Proteomes" id="UP000233469">
    <property type="component" value="Unassembled WGS sequence"/>
</dbReference>
<dbReference type="AlphaFoldDB" id="A0A2N1MHM6"/>
<reference evidence="3 4" key="2">
    <citation type="submission" date="2017-10" db="EMBL/GenBank/DDBJ databases">
        <title>Extensive intraspecific genome diversity in a model arbuscular mycorrhizal fungus.</title>
        <authorList>
            <person name="Chen E.C.H."/>
            <person name="Morin E."/>
            <person name="Baudet D."/>
            <person name="Noel J."/>
            <person name="Ndikumana S."/>
            <person name="Charron P."/>
            <person name="St-Onge C."/>
            <person name="Giorgi J."/>
            <person name="Grigoriev I.V."/>
            <person name="Roux C."/>
            <person name="Martin F.M."/>
            <person name="Corradi N."/>
        </authorList>
    </citation>
    <scope>NUCLEOTIDE SEQUENCE [LARGE SCALE GENOMIC DNA]</scope>
    <source>
        <strain evidence="3 4">C2</strain>
    </source>
</reference>
<evidence type="ECO:0000313" key="4">
    <source>
        <dbReference type="Proteomes" id="UP000233469"/>
    </source>
</evidence>
<accession>A0A2N1MHM6</accession>
<evidence type="ECO:0000256" key="1">
    <source>
        <dbReference type="SAM" id="Coils"/>
    </source>
</evidence>
<evidence type="ECO:0000313" key="3">
    <source>
        <dbReference type="EMBL" id="PKK61126.1"/>
    </source>
</evidence>
<gene>
    <name evidence="3" type="ORF">RhiirC2_792275</name>
</gene>
<dbReference type="Pfam" id="PF26638">
    <property type="entry name" value="DUF8211"/>
    <property type="match status" value="1"/>
</dbReference>
<comment type="caution">
    <text evidence="3">The sequence shown here is derived from an EMBL/GenBank/DDBJ whole genome shotgun (WGS) entry which is preliminary data.</text>
</comment>
<dbReference type="EMBL" id="LLXL01002327">
    <property type="protein sequence ID" value="PKK61126.1"/>
    <property type="molecule type" value="Genomic_DNA"/>
</dbReference>
<dbReference type="VEuPathDB" id="FungiDB:RhiirA1_458339"/>
<reference evidence="3 4" key="1">
    <citation type="submission" date="2016-04" db="EMBL/GenBank/DDBJ databases">
        <title>Genome analyses suggest a sexual origin of heterokaryosis in a supposedly ancient asexual fungus.</title>
        <authorList>
            <person name="Ropars J."/>
            <person name="Sedzielewska K."/>
            <person name="Noel J."/>
            <person name="Charron P."/>
            <person name="Farinelli L."/>
            <person name="Marton T."/>
            <person name="Kruger M."/>
            <person name="Pelin A."/>
            <person name="Brachmann A."/>
            <person name="Corradi N."/>
        </authorList>
    </citation>
    <scope>NUCLEOTIDE SEQUENCE [LARGE SCALE GENOMIC DNA]</scope>
    <source>
        <strain evidence="3 4">C2</strain>
    </source>
</reference>
<protein>
    <recommendedName>
        <fullName evidence="2">DUF8211 domain-containing protein</fullName>
    </recommendedName>
</protein>
<organism evidence="3 4">
    <name type="scientific">Rhizophagus irregularis</name>
    <dbReference type="NCBI Taxonomy" id="588596"/>
    <lineage>
        <taxon>Eukaryota</taxon>
        <taxon>Fungi</taxon>
        <taxon>Fungi incertae sedis</taxon>
        <taxon>Mucoromycota</taxon>
        <taxon>Glomeromycotina</taxon>
        <taxon>Glomeromycetes</taxon>
        <taxon>Glomerales</taxon>
        <taxon>Glomeraceae</taxon>
        <taxon>Rhizophagus</taxon>
    </lineage>
</organism>
<evidence type="ECO:0000259" key="2">
    <source>
        <dbReference type="Pfam" id="PF26638"/>
    </source>
</evidence>
<dbReference type="VEuPathDB" id="FungiDB:FUN_010838"/>
<dbReference type="InterPro" id="IPR058524">
    <property type="entry name" value="DUF8211"/>
</dbReference>
<sequence>SVFYNRGNNKKSHIRVDTLEEKLHRARQHRFLFLPSQQINKPIQHLKYHKRLVLRDEKYYKFPIPPDSIETKTAIDILTIPDPPLRLCPGNELTSTSNTRSPATTSQPILLKDENTWHDKQAKIKGQQHTPGNIWWLKGIRKRKEAHEQAVRLQKNRDAAEAARLSLEEELSARAKLWGTSSNHIEHREDTIKNLTYFQDHFHKKITTFTDRRAELGLFSIDYSSVMDDYAPLHHYPGHTSDDTKQLEIRPHKRLPILTTNTDRQWLADSYSLHHF</sequence>
<name>A0A2N1MHM6_9GLOM</name>
<feature type="domain" description="DUF8211" evidence="2">
    <location>
        <begin position="7"/>
        <end position="64"/>
    </location>
</feature>
<proteinExistence type="predicted"/>
<feature type="coiled-coil region" evidence="1">
    <location>
        <begin position="137"/>
        <end position="170"/>
    </location>
</feature>
<feature type="non-terminal residue" evidence="3">
    <location>
        <position position="1"/>
    </location>
</feature>